<gene>
    <name evidence="2" type="primary">Nfu_g_1_007991</name>
</gene>
<organism evidence="2">
    <name type="scientific">Nothobranchius pienaari</name>
    <dbReference type="NCBI Taxonomy" id="704102"/>
    <lineage>
        <taxon>Eukaryota</taxon>
        <taxon>Metazoa</taxon>
        <taxon>Chordata</taxon>
        <taxon>Craniata</taxon>
        <taxon>Vertebrata</taxon>
        <taxon>Euteleostomi</taxon>
        <taxon>Actinopterygii</taxon>
        <taxon>Neopterygii</taxon>
        <taxon>Teleostei</taxon>
        <taxon>Neoteleostei</taxon>
        <taxon>Acanthomorphata</taxon>
        <taxon>Ovalentaria</taxon>
        <taxon>Atherinomorphae</taxon>
        <taxon>Cyprinodontiformes</taxon>
        <taxon>Nothobranchiidae</taxon>
        <taxon>Nothobranchius</taxon>
    </lineage>
</organism>
<reference evidence="2" key="2">
    <citation type="submission" date="2016-06" db="EMBL/GenBank/DDBJ databases">
        <title>The genome of a short-lived fish provides insights into sex chromosome evolution and the genetic control of aging.</title>
        <authorList>
            <person name="Reichwald K."/>
            <person name="Felder M."/>
            <person name="Petzold A."/>
            <person name="Koch P."/>
            <person name="Groth M."/>
            <person name="Platzer M."/>
        </authorList>
    </citation>
    <scope>NUCLEOTIDE SEQUENCE</scope>
    <source>
        <tissue evidence="2">Brain</tissue>
    </source>
</reference>
<evidence type="ECO:0000256" key="1">
    <source>
        <dbReference type="SAM" id="MobiDB-lite"/>
    </source>
</evidence>
<sequence length="125" mass="14074">TELNIRFLFMSSFDISSQQTDHRSDGSEHFQSALWIFCSSSKQPCACDTCRTQLIPSAGWLVCCKSELHPILRPVFLEYVLHTFPVMERVAPLQFSSYSGLQPHLTGSRGHQHTGGTRSDESVKL</sequence>
<proteinExistence type="predicted"/>
<dbReference type="EMBL" id="HAEF01018738">
    <property type="protein sequence ID" value="SBR59897.1"/>
    <property type="molecule type" value="Transcribed_RNA"/>
</dbReference>
<feature type="region of interest" description="Disordered" evidence="1">
    <location>
        <begin position="106"/>
        <end position="125"/>
    </location>
</feature>
<reference evidence="2" key="1">
    <citation type="submission" date="2016-05" db="EMBL/GenBank/DDBJ databases">
        <authorList>
            <person name="Lavstsen T."/>
            <person name="Jespersen J.S."/>
        </authorList>
    </citation>
    <scope>NUCLEOTIDE SEQUENCE</scope>
    <source>
        <tissue evidence="2">Brain</tissue>
    </source>
</reference>
<evidence type="ECO:0000313" key="2">
    <source>
        <dbReference type="EMBL" id="SBR59897.1"/>
    </source>
</evidence>
<accession>A0A1A8MTB9</accession>
<feature type="non-terminal residue" evidence="2">
    <location>
        <position position="1"/>
    </location>
</feature>
<protein>
    <submittedName>
        <fullName evidence="2">Uncharacterized protein</fullName>
    </submittedName>
</protein>
<dbReference type="AlphaFoldDB" id="A0A1A8MTB9"/>
<name>A0A1A8MTB9_9TELE</name>